<organism evidence="1 2">
    <name type="scientific">Frankia casuarinae (strain DSM 45818 / CECT 9043 / HFP020203 / CcI3)</name>
    <dbReference type="NCBI Taxonomy" id="106370"/>
    <lineage>
        <taxon>Bacteria</taxon>
        <taxon>Bacillati</taxon>
        <taxon>Actinomycetota</taxon>
        <taxon>Actinomycetes</taxon>
        <taxon>Frankiales</taxon>
        <taxon>Frankiaceae</taxon>
        <taxon>Frankia</taxon>
    </lineage>
</organism>
<dbReference type="AlphaFoldDB" id="Q2J976"/>
<sequence length="238" mass="26442">MSRGFEIRREGVLPTSPEEYWDAVTTGNGGWLWPMEFEPRQGGAAPFGGTVTVWDPPHHLVTRVEGADGWFNQLEHVIEGRDGGTTSFRYVHSGIFVDDWENQYDGASQHTDFYLHTLGQYLRYFSRRPVTYVAADAPASSTAPDAFVRLRRELGVADEVGQGDAVRVTLPGIDPLDAVVDYLHPHFLGLRTGDGLYRFFGRNAFGAPIGIALHLFAPGADQAKTTQAWTDWLQDVFA</sequence>
<dbReference type="HOGENOM" id="CLU_084739_0_0_11"/>
<name>Q2J976_FRACC</name>
<dbReference type="InterPro" id="IPR023393">
    <property type="entry name" value="START-like_dom_sf"/>
</dbReference>
<dbReference type="OrthoDB" id="8417725at2"/>
<keyword evidence="2" id="KW-1185">Reference proteome</keyword>
<evidence type="ECO:0000313" key="1">
    <source>
        <dbReference type="EMBL" id="ABD12166.1"/>
    </source>
</evidence>
<accession>Q2J976</accession>
<gene>
    <name evidence="1" type="ordered locus">Francci3_2808</name>
</gene>
<evidence type="ECO:0008006" key="3">
    <source>
        <dbReference type="Google" id="ProtNLM"/>
    </source>
</evidence>
<dbReference type="EMBL" id="CP000249">
    <property type="protein sequence ID" value="ABD12166.1"/>
    <property type="molecule type" value="Genomic_DNA"/>
</dbReference>
<dbReference type="Gene3D" id="3.30.530.20">
    <property type="match status" value="1"/>
</dbReference>
<dbReference type="Proteomes" id="UP000001937">
    <property type="component" value="Chromosome"/>
</dbReference>
<evidence type="ECO:0000313" key="2">
    <source>
        <dbReference type="Proteomes" id="UP000001937"/>
    </source>
</evidence>
<proteinExistence type="predicted"/>
<protein>
    <recommendedName>
        <fullName evidence="3">ATPase</fullName>
    </recommendedName>
</protein>
<reference evidence="1 2" key="1">
    <citation type="journal article" date="2007" name="Genome Res.">
        <title>Genome characteristics of facultatively symbiotic Frankia sp. strains reflect host range and host plant biogeography.</title>
        <authorList>
            <person name="Normand P."/>
            <person name="Lapierre P."/>
            <person name="Tisa L.S."/>
            <person name="Gogarten J.P."/>
            <person name="Alloisio N."/>
            <person name="Bagnarol E."/>
            <person name="Bassi C.A."/>
            <person name="Berry A.M."/>
            <person name="Bickhart D.M."/>
            <person name="Choisne N."/>
            <person name="Couloux A."/>
            <person name="Cournoyer B."/>
            <person name="Cruveiller S."/>
            <person name="Daubin V."/>
            <person name="Demange N."/>
            <person name="Francino M.P."/>
            <person name="Goltsman E."/>
            <person name="Huang Y."/>
            <person name="Kopp O.R."/>
            <person name="Labarre L."/>
            <person name="Lapidus A."/>
            <person name="Lavire C."/>
            <person name="Marechal J."/>
            <person name="Martinez M."/>
            <person name="Mastronunzio J.E."/>
            <person name="Mullin B.C."/>
            <person name="Niemann J."/>
            <person name="Pujic P."/>
            <person name="Rawnsley T."/>
            <person name="Rouy Z."/>
            <person name="Schenowitz C."/>
            <person name="Sellstedt A."/>
            <person name="Tavares F."/>
            <person name="Tomkins J.P."/>
            <person name="Vallenet D."/>
            <person name="Valverde C."/>
            <person name="Wall L.G."/>
            <person name="Wang Y."/>
            <person name="Medigue C."/>
            <person name="Benson D.R."/>
        </authorList>
    </citation>
    <scope>NUCLEOTIDE SEQUENCE [LARGE SCALE GENOMIC DNA]</scope>
    <source>
        <strain evidence="2">DSM 45818 / CECT 9043 / CcI3</strain>
    </source>
</reference>
<dbReference type="SUPFAM" id="SSF55961">
    <property type="entry name" value="Bet v1-like"/>
    <property type="match status" value="1"/>
</dbReference>
<dbReference type="RefSeq" id="WP_011437195.1">
    <property type="nucleotide sequence ID" value="NC_007777.1"/>
</dbReference>
<dbReference type="KEGG" id="fra:Francci3_2808"/>
<dbReference type="eggNOG" id="COG3832">
    <property type="taxonomic scope" value="Bacteria"/>
</dbReference>
<dbReference type="STRING" id="106370.Francci3_2808"/>